<evidence type="ECO:0000313" key="2">
    <source>
        <dbReference type="EMBL" id="THV10726.1"/>
    </source>
</evidence>
<gene>
    <name evidence="2" type="ORF">E9934_13375</name>
</gene>
<organism evidence="2 3">
    <name type="scientific">Nocardioides caeni</name>
    <dbReference type="NCBI Taxonomy" id="574700"/>
    <lineage>
        <taxon>Bacteria</taxon>
        <taxon>Bacillati</taxon>
        <taxon>Actinomycetota</taxon>
        <taxon>Actinomycetes</taxon>
        <taxon>Propionibacteriales</taxon>
        <taxon>Nocardioidaceae</taxon>
        <taxon>Nocardioides</taxon>
    </lineage>
</organism>
<proteinExistence type="predicted"/>
<feature type="transmembrane region" description="Helical" evidence="1">
    <location>
        <begin position="88"/>
        <end position="110"/>
    </location>
</feature>
<sequence>MSEYHWNEKKRVWTRYDSKGPRTAVLSANLPALTEPTPIESHPEIAMPTRTKALDQAIEEAILAGSAVMQKGETSAILSQKKPIRHGYHIFLSIITLGAWLTPYLIIAVARGDIRYRLTVDRWGHVWPAVA</sequence>
<protein>
    <submittedName>
        <fullName evidence="2">Uncharacterized protein</fullName>
    </submittedName>
</protein>
<dbReference type="EMBL" id="STGW01000009">
    <property type="protein sequence ID" value="THV10726.1"/>
    <property type="molecule type" value="Genomic_DNA"/>
</dbReference>
<reference evidence="2 3" key="1">
    <citation type="journal article" date="2009" name="Int. J. Syst. Evol. Microbiol.">
        <title>Nocardioides caeni sp. nov., isolated from wastewater.</title>
        <authorList>
            <person name="Yoon J.H."/>
            <person name="Kang S.J."/>
            <person name="Park S."/>
            <person name="Kim W."/>
            <person name="Oh T.K."/>
        </authorList>
    </citation>
    <scope>NUCLEOTIDE SEQUENCE [LARGE SCALE GENOMIC DNA]</scope>
    <source>
        <strain evidence="2 3">DSM 23134</strain>
    </source>
</reference>
<comment type="caution">
    <text evidence="2">The sequence shown here is derived from an EMBL/GenBank/DDBJ whole genome shotgun (WGS) entry which is preliminary data.</text>
</comment>
<keyword evidence="1" id="KW-0812">Transmembrane</keyword>
<dbReference type="AlphaFoldDB" id="A0A4V4HJJ1"/>
<dbReference type="RefSeq" id="WP_136563402.1">
    <property type="nucleotide sequence ID" value="NZ_BAABLS010000004.1"/>
</dbReference>
<evidence type="ECO:0000256" key="1">
    <source>
        <dbReference type="SAM" id="Phobius"/>
    </source>
</evidence>
<keyword evidence="1" id="KW-1133">Transmembrane helix</keyword>
<evidence type="ECO:0000313" key="3">
    <source>
        <dbReference type="Proteomes" id="UP000307087"/>
    </source>
</evidence>
<keyword evidence="1" id="KW-0472">Membrane</keyword>
<name>A0A4V4HJJ1_9ACTN</name>
<accession>A0A4V4HJJ1</accession>
<dbReference type="Proteomes" id="UP000307087">
    <property type="component" value="Unassembled WGS sequence"/>
</dbReference>
<dbReference type="OrthoDB" id="3782711at2"/>
<keyword evidence="3" id="KW-1185">Reference proteome</keyword>